<organism evidence="1 2">
    <name type="scientific">Bagarius yarrelli</name>
    <name type="common">Goonch</name>
    <name type="synonym">Bagrus yarrelli</name>
    <dbReference type="NCBI Taxonomy" id="175774"/>
    <lineage>
        <taxon>Eukaryota</taxon>
        <taxon>Metazoa</taxon>
        <taxon>Chordata</taxon>
        <taxon>Craniata</taxon>
        <taxon>Vertebrata</taxon>
        <taxon>Euteleostomi</taxon>
        <taxon>Actinopterygii</taxon>
        <taxon>Neopterygii</taxon>
        <taxon>Teleostei</taxon>
        <taxon>Ostariophysi</taxon>
        <taxon>Siluriformes</taxon>
        <taxon>Sisoridae</taxon>
        <taxon>Sisorinae</taxon>
        <taxon>Bagarius</taxon>
    </lineage>
</organism>
<evidence type="ECO:0000313" key="1">
    <source>
        <dbReference type="EMBL" id="TSM77334.1"/>
    </source>
</evidence>
<evidence type="ECO:0000313" key="2">
    <source>
        <dbReference type="Proteomes" id="UP000319801"/>
    </source>
</evidence>
<name>A0A556U503_BAGYA</name>
<keyword evidence="2" id="KW-1185">Reference proteome</keyword>
<protein>
    <submittedName>
        <fullName evidence="1">Uncharacterized protein</fullName>
    </submittedName>
</protein>
<dbReference type="Proteomes" id="UP000319801">
    <property type="component" value="Unassembled WGS sequence"/>
</dbReference>
<dbReference type="AlphaFoldDB" id="A0A556U503"/>
<dbReference type="EMBL" id="VCAZ01000049">
    <property type="protein sequence ID" value="TSM77334.1"/>
    <property type="molecule type" value="Genomic_DNA"/>
</dbReference>
<comment type="caution">
    <text evidence="1">The sequence shown here is derived from an EMBL/GenBank/DDBJ whole genome shotgun (WGS) entry which is preliminary data.</text>
</comment>
<reference evidence="1 2" key="1">
    <citation type="journal article" date="2019" name="Genome Biol. Evol.">
        <title>Whole-Genome Sequencing of the Giant Devil Catfish, Bagarius yarrelli.</title>
        <authorList>
            <person name="Jiang W."/>
            <person name="Lv Y."/>
            <person name="Cheng L."/>
            <person name="Yang K."/>
            <person name="Chao B."/>
            <person name="Wang X."/>
            <person name="Li Y."/>
            <person name="Pan X."/>
            <person name="You X."/>
            <person name="Zhang Y."/>
            <person name="Yang J."/>
            <person name="Li J."/>
            <person name="Zhang X."/>
            <person name="Liu S."/>
            <person name="Sun C."/>
            <person name="Yang J."/>
            <person name="Shi Q."/>
        </authorList>
    </citation>
    <scope>NUCLEOTIDE SEQUENCE [LARGE SCALE GENOMIC DNA]</scope>
    <source>
        <strain evidence="1">JWS20170419001</strain>
        <tissue evidence="1">Muscle</tissue>
    </source>
</reference>
<gene>
    <name evidence="1" type="ORF">Baya_6084</name>
</gene>
<proteinExistence type="predicted"/>
<sequence>MARVSTSEQIDWREERPEKLVLTEGREEQRENTFRGGGDELEVRCVFCLLGECSRQGSGMLMSKCLRGLIHVQGL</sequence>
<accession>A0A556U503</accession>